<dbReference type="InterPro" id="IPR043452">
    <property type="entry name" value="BZIP46-like"/>
</dbReference>
<keyword evidence="4" id="KW-0175">Coiled coil</keyword>
<dbReference type="PANTHER" id="PTHR22952">
    <property type="entry name" value="CAMP-RESPONSE ELEMENT BINDING PROTEIN-RELATED"/>
    <property type="match status" value="1"/>
</dbReference>
<evidence type="ECO:0000256" key="1">
    <source>
        <dbReference type="ARBA" id="ARBA00004123"/>
    </source>
</evidence>
<organism evidence="6 7">
    <name type="scientific">Vitis vinifera</name>
    <name type="common">Grape</name>
    <dbReference type="NCBI Taxonomy" id="29760"/>
    <lineage>
        <taxon>Eukaryota</taxon>
        <taxon>Viridiplantae</taxon>
        <taxon>Streptophyta</taxon>
        <taxon>Embryophyta</taxon>
        <taxon>Tracheophyta</taxon>
        <taxon>Spermatophyta</taxon>
        <taxon>Magnoliopsida</taxon>
        <taxon>eudicotyledons</taxon>
        <taxon>Gunneridae</taxon>
        <taxon>Pentapetalae</taxon>
        <taxon>rosids</taxon>
        <taxon>Vitales</taxon>
        <taxon>Vitaceae</taxon>
        <taxon>Viteae</taxon>
        <taxon>Vitis</taxon>
    </lineage>
</organism>
<evidence type="ECO:0000313" key="6">
    <source>
        <dbReference type="EMBL" id="WKA06729.1"/>
    </source>
</evidence>
<gene>
    <name evidence="6" type="ORF">VitviT2T_024617</name>
</gene>
<evidence type="ECO:0000256" key="2">
    <source>
        <dbReference type="ARBA" id="ARBA00023125"/>
    </source>
</evidence>
<evidence type="ECO:0000256" key="3">
    <source>
        <dbReference type="ARBA" id="ARBA00023242"/>
    </source>
</evidence>
<dbReference type="EMBL" id="CP126663">
    <property type="protein sequence ID" value="WKA06729.1"/>
    <property type="molecule type" value="Genomic_DNA"/>
</dbReference>
<dbReference type="PANTHER" id="PTHR22952:SF385">
    <property type="entry name" value="ABSCISIC ACID-INSENSITIVE 5-LIKE PROTEIN 2"/>
    <property type="match status" value="1"/>
</dbReference>
<feature type="compositionally biased region" description="Gly residues" evidence="5">
    <location>
        <begin position="8"/>
        <end position="23"/>
    </location>
</feature>
<keyword evidence="3" id="KW-0539">Nucleus</keyword>
<evidence type="ECO:0000313" key="7">
    <source>
        <dbReference type="Proteomes" id="UP001227230"/>
    </source>
</evidence>
<proteinExistence type="predicted"/>
<keyword evidence="7" id="KW-1185">Reference proteome</keyword>
<evidence type="ECO:0008006" key="8">
    <source>
        <dbReference type="Google" id="ProtNLM"/>
    </source>
</evidence>
<protein>
    <recommendedName>
        <fullName evidence="8">BZIP domain-containing protein</fullName>
    </recommendedName>
</protein>
<reference evidence="6 7" key="1">
    <citation type="journal article" date="2023" name="Hortic Res">
        <title>The complete reference genome for grapevine (Vitis vinifera L.) genetics and breeding.</title>
        <authorList>
            <person name="Shi X."/>
            <person name="Cao S."/>
            <person name="Wang X."/>
            <person name="Huang S."/>
            <person name="Wang Y."/>
            <person name="Liu Z."/>
            <person name="Liu W."/>
            <person name="Leng X."/>
            <person name="Peng Y."/>
            <person name="Wang N."/>
            <person name="Wang Y."/>
            <person name="Ma Z."/>
            <person name="Xu X."/>
            <person name="Zhang F."/>
            <person name="Xue H."/>
            <person name="Zhong H."/>
            <person name="Wang Y."/>
            <person name="Zhang K."/>
            <person name="Velt A."/>
            <person name="Avia K."/>
            <person name="Holtgrawe D."/>
            <person name="Grimplet J."/>
            <person name="Matus J.T."/>
            <person name="Ware D."/>
            <person name="Wu X."/>
            <person name="Wang H."/>
            <person name="Liu C."/>
            <person name="Fang Y."/>
            <person name="Rustenholz C."/>
            <person name="Cheng Z."/>
            <person name="Xiao H."/>
            <person name="Zhou Y."/>
        </authorList>
    </citation>
    <scope>NUCLEOTIDE SEQUENCE [LARGE SCALE GENOMIC DNA]</scope>
    <source>
        <strain evidence="7">cv. Pinot noir / PN40024</strain>
        <tissue evidence="6">Leaf</tissue>
    </source>
</reference>
<evidence type="ECO:0000256" key="5">
    <source>
        <dbReference type="SAM" id="MobiDB-lite"/>
    </source>
</evidence>
<feature type="coiled-coil region" evidence="4">
    <location>
        <begin position="162"/>
        <end position="189"/>
    </location>
</feature>
<feature type="region of interest" description="Disordered" evidence="5">
    <location>
        <begin position="1"/>
        <end position="24"/>
    </location>
</feature>
<accession>A0ABY9DI51</accession>
<dbReference type="Gene3D" id="1.20.5.170">
    <property type="match status" value="1"/>
</dbReference>
<evidence type="ECO:0000256" key="4">
    <source>
        <dbReference type="SAM" id="Coils"/>
    </source>
</evidence>
<sequence>MGVQTMGSQGGGGGGGGGSGNGDLGKLLTSMNLDELLKNNVWTVEANNSVGMDAEGVGLSNQSALQREPRKLTSALSKKAVDETGVVAEPSDKKIDGTVIGVDPNVRPQFPQQGQPMPQPLPMGPSSVMDVIYPDNQVALSSPLMGALSDTQAPGRKRVSQEARKQAYTNELENKVSRLEEENERLRKRKVYIFF</sequence>
<keyword evidence="2" id="KW-0238">DNA-binding</keyword>
<comment type="subcellular location">
    <subcellularLocation>
        <location evidence="1">Nucleus</location>
    </subcellularLocation>
</comment>
<dbReference type="Proteomes" id="UP001227230">
    <property type="component" value="Chromosome 16"/>
</dbReference>
<name>A0ABY9DI51_VITVI</name>